<name>A0A1Y2L0G9_9PROT</name>
<dbReference type="InterPro" id="IPR020476">
    <property type="entry name" value="Nudix_hydrolase"/>
</dbReference>
<evidence type="ECO:0000256" key="1">
    <source>
        <dbReference type="ARBA" id="ARBA00022801"/>
    </source>
</evidence>
<dbReference type="Gene3D" id="3.90.79.10">
    <property type="entry name" value="Nucleoside Triphosphate Pyrophosphohydrolase"/>
    <property type="match status" value="1"/>
</dbReference>
<evidence type="ECO:0000259" key="2">
    <source>
        <dbReference type="PROSITE" id="PS51462"/>
    </source>
</evidence>
<evidence type="ECO:0000313" key="3">
    <source>
        <dbReference type="EMBL" id="OSQ37813.1"/>
    </source>
</evidence>
<dbReference type="STRING" id="1293891.TMES_12470"/>
<feature type="domain" description="Nudix hydrolase" evidence="2">
    <location>
        <begin position="12"/>
        <end position="148"/>
    </location>
</feature>
<reference evidence="3 4" key="1">
    <citation type="submission" date="2014-03" db="EMBL/GenBank/DDBJ databases">
        <title>The draft genome sequence of Thalassospira mesophila JCM 18969.</title>
        <authorList>
            <person name="Lai Q."/>
            <person name="Shao Z."/>
        </authorList>
    </citation>
    <scope>NUCLEOTIDE SEQUENCE [LARGE SCALE GENOMIC DNA]</scope>
    <source>
        <strain evidence="3 4">JCM 18969</strain>
    </source>
</reference>
<organism evidence="3 4">
    <name type="scientific">Thalassospira mesophila</name>
    <dbReference type="NCBI Taxonomy" id="1293891"/>
    <lineage>
        <taxon>Bacteria</taxon>
        <taxon>Pseudomonadati</taxon>
        <taxon>Pseudomonadota</taxon>
        <taxon>Alphaproteobacteria</taxon>
        <taxon>Rhodospirillales</taxon>
        <taxon>Thalassospiraceae</taxon>
        <taxon>Thalassospira</taxon>
    </lineage>
</organism>
<dbReference type="InterPro" id="IPR015797">
    <property type="entry name" value="NUDIX_hydrolase-like_dom_sf"/>
</dbReference>
<dbReference type="InterPro" id="IPR000086">
    <property type="entry name" value="NUDIX_hydrolase_dom"/>
</dbReference>
<dbReference type="PRINTS" id="PR00502">
    <property type="entry name" value="NUDIXFAMILY"/>
</dbReference>
<dbReference type="GO" id="GO:0016787">
    <property type="term" value="F:hydrolase activity"/>
    <property type="evidence" value="ECO:0007669"/>
    <property type="project" value="UniProtKB-KW"/>
</dbReference>
<keyword evidence="1" id="KW-0378">Hydrolase</keyword>
<dbReference type="PANTHER" id="PTHR43736:SF1">
    <property type="entry name" value="DIHYDRONEOPTERIN TRIPHOSPHATE DIPHOSPHATASE"/>
    <property type="match status" value="1"/>
</dbReference>
<dbReference type="RefSeq" id="WP_085583018.1">
    <property type="nucleotide sequence ID" value="NZ_JFKA01000005.1"/>
</dbReference>
<dbReference type="PANTHER" id="PTHR43736">
    <property type="entry name" value="ADP-RIBOSE PYROPHOSPHATASE"/>
    <property type="match status" value="1"/>
</dbReference>
<accession>A0A1Y2L0G9</accession>
<protein>
    <recommendedName>
        <fullName evidence="2">Nudix hydrolase domain-containing protein</fullName>
    </recommendedName>
</protein>
<keyword evidence="4" id="KW-1185">Reference proteome</keyword>
<comment type="caution">
    <text evidence="3">The sequence shown here is derived from an EMBL/GenBank/DDBJ whole genome shotgun (WGS) entry which is preliminary data.</text>
</comment>
<evidence type="ECO:0000313" key="4">
    <source>
        <dbReference type="Proteomes" id="UP000193391"/>
    </source>
</evidence>
<dbReference type="CDD" id="cd04673">
    <property type="entry name" value="NUDIX_ADPRase"/>
    <property type="match status" value="1"/>
</dbReference>
<dbReference type="EMBL" id="JFKA01000005">
    <property type="protein sequence ID" value="OSQ37813.1"/>
    <property type="molecule type" value="Genomic_DNA"/>
</dbReference>
<dbReference type="PROSITE" id="PS51462">
    <property type="entry name" value="NUDIX"/>
    <property type="match status" value="1"/>
</dbReference>
<dbReference type="SUPFAM" id="SSF55811">
    <property type="entry name" value="Nudix"/>
    <property type="match status" value="1"/>
</dbReference>
<sequence length="150" mass="16457">MTDKAGRQNPARPIIGVGAVVWRDGKVLLIRRGKPPKAGEWSLPGGAQELGETVIESLIREVFEETSIQIENIRFLEIVDLIVPGDAADAPRYHYTLLDFSADATPHSTDPVPGDDADAAIWADPDNLEPYGLWAKTIEVIKTSQQQRNS</sequence>
<dbReference type="AlphaFoldDB" id="A0A1Y2L0G9"/>
<proteinExistence type="predicted"/>
<gene>
    <name evidence="3" type="ORF">TMES_12470</name>
</gene>
<dbReference type="Proteomes" id="UP000193391">
    <property type="component" value="Unassembled WGS sequence"/>
</dbReference>
<dbReference type="Pfam" id="PF00293">
    <property type="entry name" value="NUDIX"/>
    <property type="match status" value="1"/>
</dbReference>
<dbReference type="OrthoDB" id="9761969at2"/>